<dbReference type="EMBL" id="VKQN01000001">
    <property type="protein sequence ID" value="MDR4174578.1"/>
    <property type="molecule type" value="Genomic_DNA"/>
</dbReference>
<geneLocation type="plasmid" evidence="1 4">
    <name>2</name>
</geneLocation>
<proteinExistence type="predicted"/>
<dbReference type="Gene3D" id="1.10.1070.20">
    <property type="match status" value="1"/>
</dbReference>
<name>A0A0B5ND09_BACTU</name>
<dbReference type="EMBL" id="CP009334">
    <property type="protein sequence ID" value="AJG74215.1"/>
    <property type="molecule type" value="Genomic_DNA"/>
</dbReference>
<evidence type="ECO:0000313" key="2">
    <source>
        <dbReference type="EMBL" id="MDR4174578.1"/>
    </source>
</evidence>
<dbReference type="AlphaFoldDB" id="A0A0B5ND09"/>
<dbReference type="RefSeq" id="WP_000687689.1">
    <property type="nucleotide sequence ID" value="NZ_CP009334.1"/>
</dbReference>
<keyword evidence="3" id="KW-0614">Plasmid</keyword>
<evidence type="ECO:0008006" key="6">
    <source>
        <dbReference type="Google" id="ProtNLM"/>
    </source>
</evidence>
<evidence type="ECO:0000313" key="4">
    <source>
        <dbReference type="Proteomes" id="UP000031876"/>
    </source>
</evidence>
<dbReference type="Proteomes" id="UP000501107">
    <property type="component" value="Plasmid unnamed3"/>
</dbReference>
<accession>A0A0B5ND09</accession>
<evidence type="ECO:0000313" key="3">
    <source>
        <dbReference type="EMBL" id="QKH22878.1"/>
    </source>
</evidence>
<dbReference type="Proteomes" id="UP001181533">
    <property type="component" value="Unassembled WGS sequence"/>
</dbReference>
<protein>
    <recommendedName>
        <fullName evidence="6">HipA-like C-terminal domain-containing protein</fullName>
    </recommendedName>
</protein>
<organism evidence="3 5">
    <name type="scientific">Bacillus thuringiensis</name>
    <dbReference type="NCBI Taxonomy" id="1428"/>
    <lineage>
        <taxon>Bacteria</taxon>
        <taxon>Bacillati</taxon>
        <taxon>Bacillota</taxon>
        <taxon>Bacilli</taxon>
        <taxon>Bacillales</taxon>
        <taxon>Bacillaceae</taxon>
        <taxon>Bacillus</taxon>
        <taxon>Bacillus cereus group</taxon>
    </lineage>
</organism>
<reference evidence="2" key="2">
    <citation type="submission" date="2019-07" db="EMBL/GenBank/DDBJ databases">
        <title>Phylogenomic Reclassification of ATCC Bacillus Strains and Various Taxa within the Genus Bacillus.</title>
        <authorList>
            <person name="Riojas M.A."/>
            <person name="Frank A.M."/>
            <person name="Fenn S.L."/>
            <person name="King S.P."/>
            <person name="Brower S.M."/>
            <person name="Hazbon M.H."/>
        </authorList>
    </citation>
    <scope>NUCLEOTIDE SEQUENCE</scope>
    <source>
        <strain evidence="2">ATCC 35646</strain>
    </source>
</reference>
<evidence type="ECO:0000313" key="1">
    <source>
        <dbReference type="EMBL" id="AJG74215.1"/>
    </source>
</evidence>
<dbReference type="KEGG" id="btw:BF38_5663"/>
<dbReference type="Proteomes" id="UP000031876">
    <property type="component" value="Plasmid 2"/>
</dbReference>
<sequence length="262" mass="30305">MKIELLQLVDSTTSRGNLPKGWYNINGDVFLVKGNFHPNMVSGHTYDPYSEAMATLIARRLGFEHINYMLLPKQYFPELDVHGINHVSICKKLTLPQQTMRPLQRYLIDRFGVTKDDAFTQYKQVLPSLPLYKMLVFDALTGNEDRHLYNIDIIVDVLTGEERLAPIFDNGASLLSWVDDKDLKLASHFNKLDRAKPFRTTHQKQIKLVDQKIFPKLNLDALYTAIIQDITPILSLLPEDRANAIVKYLKWRMRYIGKVMEV</sequence>
<evidence type="ECO:0000313" key="5">
    <source>
        <dbReference type="Proteomes" id="UP000501107"/>
    </source>
</evidence>
<reference evidence="3 5" key="3">
    <citation type="submission" date="2020-05" db="EMBL/GenBank/DDBJ databases">
        <title>FDA dAtabase for Regulatory Grade micrObial Sequences (FDA-ARGOS): Supporting development and validation of Infectious Disease Dx tests.</title>
        <authorList>
            <person name="Nelson B."/>
            <person name="Plummer A."/>
            <person name="Tallon L."/>
            <person name="Sadzewicz L."/>
            <person name="Zhao X."/>
            <person name="Vavikolanu K."/>
            <person name="Mehta A."/>
            <person name="Aluvathingal J."/>
            <person name="Nadendla S."/>
            <person name="Myers T."/>
            <person name="Yan Y."/>
            <person name="Sichtig H."/>
        </authorList>
    </citation>
    <scope>NUCLEOTIDE SEQUENCE [LARGE SCALE GENOMIC DNA]</scope>
    <source>
        <strain evidence="3 5">FDAARGOS_795</strain>
        <plasmid evidence="3 5">unnamed3</plasmid>
    </source>
</reference>
<dbReference type="EMBL" id="CP053979">
    <property type="protein sequence ID" value="QKH22878.1"/>
    <property type="molecule type" value="Genomic_DNA"/>
</dbReference>
<gene>
    <name evidence="1" type="ORF">BF38_5663</name>
    <name evidence="2" type="ORF">FO599_00350</name>
    <name evidence="3" type="ORF">FOC89_02545</name>
</gene>
<geneLocation type="plasmid" evidence="3 5">
    <name>unnamed3</name>
</geneLocation>
<reference evidence="1 4" key="1">
    <citation type="journal article" date="2015" name="Genome Announc.">
        <title>Complete genome sequences for 35 biothreat assay-relevant bacillus species.</title>
        <authorList>
            <person name="Johnson S.L."/>
            <person name="Daligault H.E."/>
            <person name="Davenport K.W."/>
            <person name="Jaissle J."/>
            <person name="Frey K.G."/>
            <person name="Ladner J.T."/>
            <person name="Broomall S.M."/>
            <person name="Bishop-Lilly K.A."/>
            <person name="Bruce D.C."/>
            <person name="Gibbons H.S."/>
            <person name="Coyne S.R."/>
            <person name="Lo C.C."/>
            <person name="Meincke L."/>
            <person name="Munk A.C."/>
            <person name="Koroleva G.I."/>
            <person name="Rosenzweig C.N."/>
            <person name="Palacios G.F."/>
            <person name="Redden C.L."/>
            <person name="Minogue T.D."/>
            <person name="Chain P.S."/>
        </authorList>
    </citation>
    <scope>NUCLEOTIDE SEQUENCE [LARGE SCALE GENOMIC DNA]</scope>
    <source>
        <strain evidence="1 4">HD1011</strain>
        <plasmid evidence="1 4">2</plasmid>
    </source>
</reference>